<proteinExistence type="predicted"/>
<comment type="caution">
    <text evidence="1">The sequence shown here is derived from an EMBL/GenBank/DDBJ whole genome shotgun (WGS) entry which is preliminary data.</text>
</comment>
<keyword evidence="2" id="KW-1185">Reference proteome</keyword>
<evidence type="ECO:0000313" key="2">
    <source>
        <dbReference type="Proteomes" id="UP001597368"/>
    </source>
</evidence>
<dbReference type="EMBL" id="JBHUFV010000079">
    <property type="protein sequence ID" value="MFD1938950.1"/>
    <property type="molecule type" value="Genomic_DNA"/>
</dbReference>
<accession>A0ABW4TDB7</accession>
<dbReference type="Proteomes" id="UP001597368">
    <property type="component" value="Unassembled WGS sequence"/>
</dbReference>
<name>A0ABW4TDB7_9ACTN</name>
<evidence type="ECO:0000313" key="1">
    <source>
        <dbReference type="EMBL" id="MFD1938950.1"/>
    </source>
</evidence>
<sequence>MALDASLTPIIFGKISVFDSNLLHSSLIRLCGHTGKVNLGQPMVRLENQAIAWLNQSL</sequence>
<organism evidence="1 2">
    <name type="scientific">Nonomuraea mangrovi</name>
    <dbReference type="NCBI Taxonomy" id="2316207"/>
    <lineage>
        <taxon>Bacteria</taxon>
        <taxon>Bacillati</taxon>
        <taxon>Actinomycetota</taxon>
        <taxon>Actinomycetes</taxon>
        <taxon>Streptosporangiales</taxon>
        <taxon>Streptosporangiaceae</taxon>
        <taxon>Nonomuraea</taxon>
    </lineage>
</organism>
<gene>
    <name evidence="1" type="ORF">ACFSKW_46570</name>
</gene>
<protein>
    <submittedName>
        <fullName evidence="1">Uncharacterized protein</fullName>
    </submittedName>
</protein>
<reference evidence="2" key="1">
    <citation type="journal article" date="2019" name="Int. J. Syst. Evol. Microbiol.">
        <title>The Global Catalogue of Microorganisms (GCM) 10K type strain sequencing project: providing services to taxonomists for standard genome sequencing and annotation.</title>
        <authorList>
            <consortium name="The Broad Institute Genomics Platform"/>
            <consortium name="The Broad Institute Genome Sequencing Center for Infectious Disease"/>
            <person name="Wu L."/>
            <person name="Ma J."/>
        </authorList>
    </citation>
    <scope>NUCLEOTIDE SEQUENCE [LARGE SCALE GENOMIC DNA]</scope>
    <source>
        <strain evidence="2">ICMP 6774ER</strain>
    </source>
</reference>
<dbReference type="RefSeq" id="WP_379581041.1">
    <property type="nucleotide sequence ID" value="NZ_JBHUFV010000079.1"/>
</dbReference>